<protein>
    <submittedName>
        <fullName evidence="4">DnaD domain-containing protein</fullName>
    </submittedName>
</protein>
<feature type="domain" description="DnaD N-terminal" evidence="3">
    <location>
        <begin position="18"/>
        <end position="108"/>
    </location>
</feature>
<dbReference type="EMBL" id="JBHTOC010000001">
    <property type="protein sequence ID" value="MFD1428726.1"/>
    <property type="molecule type" value="Genomic_DNA"/>
</dbReference>
<dbReference type="InterPro" id="IPR034829">
    <property type="entry name" value="DnaD-like_sf"/>
</dbReference>
<proteinExistence type="inferred from homology"/>
<dbReference type="NCBIfam" id="TIGR01446">
    <property type="entry name" value="DnaD_dom"/>
    <property type="match status" value="1"/>
</dbReference>
<accession>A0ABW4CFR2</accession>
<dbReference type="PANTHER" id="PTHR37293:SF6">
    <property type="entry name" value="DNA REPLICATION PROTEIN DNAD"/>
    <property type="match status" value="1"/>
</dbReference>
<dbReference type="InterPro" id="IPR036388">
    <property type="entry name" value="WH-like_DNA-bd_sf"/>
</dbReference>
<evidence type="ECO:0000259" key="2">
    <source>
        <dbReference type="Pfam" id="PF07261"/>
    </source>
</evidence>
<comment type="caution">
    <text evidence="4">The sequence shown here is derived from an EMBL/GenBank/DDBJ whole genome shotgun (WGS) entry which is preliminary data.</text>
</comment>
<dbReference type="InterPro" id="IPR053162">
    <property type="entry name" value="DnaD"/>
</dbReference>
<name>A0ABW4CFR2_9LACO</name>
<comment type="similarity">
    <text evidence="1">Belongs to the DnaB/DnaD family.</text>
</comment>
<evidence type="ECO:0000256" key="1">
    <source>
        <dbReference type="ARBA" id="ARBA00093462"/>
    </source>
</evidence>
<dbReference type="Pfam" id="PF07261">
    <property type="entry name" value="DnaB_2"/>
    <property type="match status" value="1"/>
</dbReference>
<evidence type="ECO:0000313" key="4">
    <source>
        <dbReference type="EMBL" id="MFD1428726.1"/>
    </source>
</evidence>
<dbReference type="InterPro" id="IPR006343">
    <property type="entry name" value="DnaB/C_C"/>
</dbReference>
<gene>
    <name evidence="4" type="ORF">ACFQ4P_00505</name>
</gene>
<dbReference type="Gene3D" id="1.10.10.10">
    <property type="entry name" value="Winged helix-like DNA-binding domain superfamily/Winged helix DNA-binding domain"/>
    <property type="match status" value="1"/>
</dbReference>
<dbReference type="SUPFAM" id="SSF158499">
    <property type="entry name" value="DnaD domain-like"/>
    <property type="match status" value="1"/>
</dbReference>
<organism evidence="4 5">
    <name type="scientific">Lacticaseibacillus mingshuiensis</name>
    <dbReference type="NCBI Taxonomy" id="2799574"/>
    <lineage>
        <taxon>Bacteria</taxon>
        <taxon>Bacillati</taxon>
        <taxon>Bacillota</taxon>
        <taxon>Bacilli</taxon>
        <taxon>Lactobacillales</taxon>
        <taxon>Lactobacillaceae</taxon>
        <taxon>Lacticaseibacillus</taxon>
    </lineage>
</organism>
<dbReference type="Pfam" id="PF21984">
    <property type="entry name" value="DnaD_N"/>
    <property type="match status" value="1"/>
</dbReference>
<sequence>MNNELNAYLAAGQVALSNALFSGFATSDLTQHELIVYLFLTQWASQHDEAPELDTFAQSMKLAKNETYNVIASLIKKGAVQLVSRQDEAGRAVDQYDVTPLLAKLLTAPTAQPATVQALNAGRQIFNEIEVEFGRPLSPIEQQTISDWLNVDHYEPAVISLALREAVLNQAYSLRYMDRILINWERRHLTTAAQVQADLKRQKNGL</sequence>
<dbReference type="InterPro" id="IPR053843">
    <property type="entry name" value="DnaD_N"/>
</dbReference>
<dbReference type="Gene3D" id="1.10.10.630">
    <property type="entry name" value="DnaD domain-like"/>
    <property type="match status" value="1"/>
</dbReference>
<evidence type="ECO:0000259" key="3">
    <source>
        <dbReference type="Pfam" id="PF21984"/>
    </source>
</evidence>
<dbReference type="Proteomes" id="UP001597196">
    <property type="component" value="Unassembled WGS sequence"/>
</dbReference>
<evidence type="ECO:0000313" key="5">
    <source>
        <dbReference type="Proteomes" id="UP001597196"/>
    </source>
</evidence>
<reference evidence="5" key="1">
    <citation type="journal article" date="2019" name="Int. J. Syst. Evol. Microbiol.">
        <title>The Global Catalogue of Microorganisms (GCM) 10K type strain sequencing project: providing services to taxonomists for standard genome sequencing and annotation.</title>
        <authorList>
            <consortium name="The Broad Institute Genomics Platform"/>
            <consortium name="The Broad Institute Genome Sequencing Center for Infectious Disease"/>
            <person name="Wu L."/>
            <person name="Ma J."/>
        </authorList>
    </citation>
    <scope>NUCLEOTIDE SEQUENCE [LARGE SCALE GENOMIC DNA]</scope>
    <source>
        <strain evidence="5">CCM 8980</strain>
    </source>
</reference>
<dbReference type="PANTHER" id="PTHR37293">
    <property type="entry name" value="PHAGE REPLICATION PROTEIN-RELATED"/>
    <property type="match status" value="1"/>
</dbReference>
<feature type="domain" description="DnaB/C C-terminal" evidence="2">
    <location>
        <begin position="126"/>
        <end position="198"/>
    </location>
</feature>
<dbReference type="RefSeq" id="WP_203625699.1">
    <property type="nucleotide sequence ID" value="NZ_BOLQ01000001.1"/>
</dbReference>
<keyword evidence="5" id="KW-1185">Reference proteome</keyword>